<evidence type="ECO:0000256" key="1">
    <source>
        <dbReference type="ARBA" id="ARBA00000085"/>
    </source>
</evidence>
<dbReference type="EMBL" id="JBHZOL010000087">
    <property type="protein sequence ID" value="MFE4107509.1"/>
    <property type="molecule type" value="Genomic_DNA"/>
</dbReference>
<keyword evidence="8" id="KW-0067">ATP-binding</keyword>
<dbReference type="SMART" id="SM00388">
    <property type="entry name" value="HisKA"/>
    <property type="match status" value="1"/>
</dbReference>
<evidence type="ECO:0000313" key="9">
    <source>
        <dbReference type="Proteomes" id="UP001600165"/>
    </source>
</evidence>
<dbReference type="Pfam" id="PF02518">
    <property type="entry name" value="HATPase_c"/>
    <property type="match status" value="1"/>
</dbReference>
<comment type="catalytic activity">
    <reaction evidence="1">
        <text>ATP + protein L-histidine = ADP + protein N-phospho-L-histidine.</text>
        <dbReference type="EC" id="2.7.13.3"/>
    </reaction>
</comment>
<dbReference type="CDD" id="cd00082">
    <property type="entry name" value="HisKA"/>
    <property type="match status" value="1"/>
</dbReference>
<dbReference type="InterPro" id="IPR003661">
    <property type="entry name" value="HisK_dim/P_dom"/>
</dbReference>
<dbReference type="Pfam" id="PF00512">
    <property type="entry name" value="HisKA"/>
    <property type="match status" value="1"/>
</dbReference>
<dbReference type="InterPro" id="IPR005467">
    <property type="entry name" value="His_kinase_dom"/>
</dbReference>
<feature type="domain" description="Histidine kinase" evidence="7">
    <location>
        <begin position="358"/>
        <end position="588"/>
    </location>
</feature>
<dbReference type="SMART" id="SM00387">
    <property type="entry name" value="HATPase_c"/>
    <property type="match status" value="1"/>
</dbReference>
<comment type="caution">
    <text evidence="8">The sequence shown here is derived from an EMBL/GenBank/DDBJ whole genome shotgun (WGS) entry which is preliminary data.</text>
</comment>
<protein>
    <recommendedName>
        <fullName evidence="2">histidine kinase</fullName>
        <ecNumber evidence="2">2.7.13.3</ecNumber>
    </recommendedName>
</protein>
<dbReference type="InterPro" id="IPR004358">
    <property type="entry name" value="Sig_transdc_His_kin-like_C"/>
</dbReference>
<keyword evidence="5" id="KW-0418">Kinase</keyword>
<dbReference type="Gene3D" id="3.30.565.10">
    <property type="entry name" value="Histidine kinase-like ATPase, C-terminal domain"/>
    <property type="match status" value="1"/>
</dbReference>
<evidence type="ECO:0000256" key="3">
    <source>
        <dbReference type="ARBA" id="ARBA00022553"/>
    </source>
</evidence>
<evidence type="ECO:0000256" key="4">
    <source>
        <dbReference type="ARBA" id="ARBA00022679"/>
    </source>
</evidence>
<keyword evidence="9" id="KW-1185">Reference proteome</keyword>
<dbReference type="InterPro" id="IPR036097">
    <property type="entry name" value="HisK_dim/P_sf"/>
</dbReference>
<evidence type="ECO:0000313" key="8">
    <source>
        <dbReference type="EMBL" id="MFE4107509.1"/>
    </source>
</evidence>
<evidence type="ECO:0000256" key="5">
    <source>
        <dbReference type="ARBA" id="ARBA00022777"/>
    </source>
</evidence>
<keyword evidence="4" id="KW-0808">Transferase</keyword>
<dbReference type="GO" id="GO:0005524">
    <property type="term" value="F:ATP binding"/>
    <property type="evidence" value="ECO:0007669"/>
    <property type="project" value="UniProtKB-KW"/>
</dbReference>
<dbReference type="SUPFAM" id="SSF52172">
    <property type="entry name" value="CheY-like"/>
    <property type="match status" value="1"/>
</dbReference>
<dbReference type="SUPFAM" id="SSF47384">
    <property type="entry name" value="Homodimeric domain of signal transducing histidine kinase"/>
    <property type="match status" value="1"/>
</dbReference>
<keyword evidence="8" id="KW-0547">Nucleotide-binding</keyword>
<dbReference type="PANTHER" id="PTHR43047:SF72">
    <property type="entry name" value="OSMOSENSING HISTIDINE PROTEIN KINASE SLN1"/>
    <property type="match status" value="1"/>
</dbReference>
<keyword evidence="6" id="KW-0902">Two-component regulatory system</keyword>
<dbReference type="InterPro" id="IPR011006">
    <property type="entry name" value="CheY-like_superfamily"/>
</dbReference>
<keyword evidence="3" id="KW-0597">Phosphoprotein</keyword>
<dbReference type="PRINTS" id="PR00344">
    <property type="entry name" value="BCTRLSENSOR"/>
</dbReference>
<dbReference type="InterPro" id="IPR036890">
    <property type="entry name" value="HATPase_C_sf"/>
</dbReference>
<gene>
    <name evidence="8" type="ORF">ACFVKH_14550</name>
</gene>
<proteinExistence type="predicted"/>
<reference evidence="8 9" key="1">
    <citation type="submission" date="2024-10" db="EMBL/GenBank/DDBJ databases">
        <authorList>
            <person name="Ratan Roy A."/>
            <person name="Morales Sandoval P.H."/>
            <person name="De Los Santos Villalobos S."/>
            <person name="Chakraborty S."/>
            <person name="Mukherjee J."/>
        </authorList>
    </citation>
    <scope>NUCLEOTIDE SEQUENCE [LARGE SCALE GENOMIC DNA]</scope>
    <source>
        <strain evidence="8 9">S1</strain>
    </source>
</reference>
<evidence type="ECO:0000256" key="2">
    <source>
        <dbReference type="ARBA" id="ARBA00012438"/>
    </source>
</evidence>
<dbReference type="RefSeq" id="WP_377966288.1">
    <property type="nucleotide sequence ID" value="NZ_JBHZOL010000087.1"/>
</dbReference>
<dbReference type="SUPFAM" id="SSF55874">
    <property type="entry name" value="ATPase domain of HSP90 chaperone/DNA topoisomerase II/histidine kinase"/>
    <property type="match status" value="1"/>
</dbReference>
<dbReference type="EC" id="2.7.13.3" evidence="2"/>
<dbReference type="PROSITE" id="PS50109">
    <property type="entry name" value="HIS_KIN"/>
    <property type="match status" value="1"/>
</dbReference>
<name>A0ABW6IH16_9CYAN</name>
<dbReference type="Gene3D" id="1.10.287.130">
    <property type="match status" value="1"/>
</dbReference>
<dbReference type="PANTHER" id="PTHR43047">
    <property type="entry name" value="TWO-COMPONENT HISTIDINE PROTEIN KINASE"/>
    <property type="match status" value="1"/>
</dbReference>
<evidence type="ECO:0000256" key="6">
    <source>
        <dbReference type="ARBA" id="ARBA00023012"/>
    </source>
</evidence>
<evidence type="ECO:0000259" key="7">
    <source>
        <dbReference type="PROSITE" id="PS50109"/>
    </source>
</evidence>
<dbReference type="InterPro" id="IPR003594">
    <property type="entry name" value="HATPase_dom"/>
</dbReference>
<organism evidence="8 9">
    <name type="scientific">Almyronema epifaneia S1</name>
    <dbReference type="NCBI Taxonomy" id="2991925"/>
    <lineage>
        <taxon>Bacteria</taxon>
        <taxon>Bacillati</taxon>
        <taxon>Cyanobacteriota</taxon>
        <taxon>Cyanophyceae</taxon>
        <taxon>Nodosilineales</taxon>
        <taxon>Nodosilineaceae</taxon>
        <taxon>Almyronema</taxon>
        <taxon>Almyronema epifaneia</taxon>
    </lineage>
</organism>
<accession>A0ABW6IH16</accession>
<sequence>MVTLTIAQFLSQVPSCKQSSTIALAWQCCCRSQQDYLVLVNLDYHPVGLLKTAQIAVYLSQTGGLPAADSLVEHFAAEIEPLRVISADTLLSVFWQQLAAQPAHWAIVDAQSRYLGLLDSAKLLQFVAAHPAIMASLAQPAVSWSGGSVLLGKNQLLQRLSAETSLSTLCQQILIETFEQLPLPLQLQSGSGQVLGQTPTWQDRFAELAEVAQVPATPTQSFQTIARTIDPVGGAGPATASQPRLKAITATLTTAAAPEMTNSERSQQWQVWRVPIVINLAELTHQARFVSDWVLNSEAVGIEQLCAMPDLSLATPPLQFWLLIVQPVLGEWQQMQALSDRNADLEHTNLLKAELLGCLSHELKTPLTSLLGLSKLLQDHRLGSLNERQNRYAALIYQNARSLKATVNEILDLTRIESGQMTITSEPVNLAELCRQALLQAEDYNRARGEGEARTHPLTLNQFHLKIEPGLEQLVVDELRLQQILIHLLSNALKCTPETGEIGLTVQRWGNWILISVWDTGVGIPIGQQRFIFHRLQRIENPLTQRFTGPGLGLVLVRQLARLQGGEISFVSQPAQGSQFTLMLPTTATLPEQSVPAEALLPTAEQMLVVILETDPVQLAALSQSLKSMGCWPAIARSQQELIEKVRQLRPRAALLNLATADLNVEWLMKQLRTEAEKEPLALIAIATESAPVSPDLVDHVLNLPIDAATFEPLFAQFQPKKPTLAKSTLLLLKQTDMLGGAASPVDQILQQYQCRVLEVDDIDQARLLAQIWRPQVILLDPEIADPGIYLQRLSQQPSLAHLPIVTLTSEATQLANQLPPLKVFPCLAALSDPTSGTLTGSPLLEAIQVAIQTSQPL</sequence>
<dbReference type="Proteomes" id="UP001600165">
    <property type="component" value="Unassembled WGS sequence"/>
</dbReference>